<dbReference type="Gene3D" id="3.50.50.60">
    <property type="entry name" value="FAD/NAD(P)-binding domain"/>
    <property type="match status" value="1"/>
</dbReference>
<dbReference type="PANTHER" id="PTHR42685:SF18">
    <property type="entry name" value="DIGERANYLGERANYLGLYCEROPHOSPHOLIPID REDUCTASE"/>
    <property type="match status" value="1"/>
</dbReference>
<gene>
    <name evidence="2" type="ORF">GCM10009747_36550</name>
</gene>
<dbReference type="EMBL" id="BAAANH010000010">
    <property type="protein sequence ID" value="GAA1771538.1"/>
    <property type="molecule type" value="Genomic_DNA"/>
</dbReference>
<evidence type="ECO:0000313" key="2">
    <source>
        <dbReference type="EMBL" id="GAA1771538.1"/>
    </source>
</evidence>
<dbReference type="SUPFAM" id="SSF51905">
    <property type="entry name" value="FAD/NAD(P)-binding domain"/>
    <property type="match status" value="1"/>
</dbReference>
<evidence type="ECO:0000259" key="1">
    <source>
        <dbReference type="Pfam" id="PF01494"/>
    </source>
</evidence>
<accession>A0ABP4X6J0</accession>
<dbReference type="PRINTS" id="PR00420">
    <property type="entry name" value="RNGMNOXGNASE"/>
</dbReference>
<dbReference type="Pfam" id="PF01494">
    <property type="entry name" value="FAD_binding_3"/>
    <property type="match status" value="1"/>
</dbReference>
<organism evidence="2 3">
    <name type="scientific">Agromyces humatus</name>
    <dbReference type="NCBI Taxonomy" id="279573"/>
    <lineage>
        <taxon>Bacteria</taxon>
        <taxon>Bacillati</taxon>
        <taxon>Actinomycetota</taxon>
        <taxon>Actinomycetes</taxon>
        <taxon>Micrococcales</taxon>
        <taxon>Microbacteriaceae</taxon>
        <taxon>Agromyces</taxon>
    </lineage>
</organism>
<reference evidence="3" key="1">
    <citation type="journal article" date="2019" name="Int. J. Syst. Evol. Microbiol.">
        <title>The Global Catalogue of Microorganisms (GCM) 10K type strain sequencing project: providing services to taxonomists for standard genome sequencing and annotation.</title>
        <authorList>
            <consortium name="The Broad Institute Genomics Platform"/>
            <consortium name="The Broad Institute Genome Sequencing Center for Infectious Disease"/>
            <person name="Wu L."/>
            <person name="Ma J."/>
        </authorList>
    </citation>
    <scope>NUCLEOTIDE SEQUENCE [LARGE SCALE GENOMIC DNA]</scope>
    <source>
        <strain evidence="3">JCM 14319</strain>
    </source>
</reference>
<proteinExistence type="predicted"/>
<sequence>MDEYDVIVVGARVAGAPTAMLLAQAGARVLLLDRGRAGSDTVSTHALMRGGVLQLSRWGLLDRIIAAGTPPVSDVSIHCAGQDPVQVRVRPSPGVDALYAPRRHLLDGILVDAAANAGVDVVHEAAVVDLLRDRDERVRGVSTVNSAEHHAAYVVGADGIASTVAGLTDAELTMVAPSSSGVRYAYFEGLDDRGYEWYYGDHAACGIIPTNNGQHCVFVATASESMRAVRRGGSDDDVFATLLRAAASDHAPRQLGSRRVAPWSGWGGRAGFLRQAWGPGWALVGDAGYFKDPIASHGITDAFRDAELLAHALLDALGGRRDDDALDEYQRRRDALARPLLHVVDEVASYAWTGSEIGAALRRMSVAMSDEVGLLESLPLPSDRQPAMVPASTW</sequence>
<dbReference type="InterPro" id="IPR002938">
    <property type="entry name" value="FAD-bd"/>
</dbReference>
<name>A0ABP4X6J0_9MICO</name>
<dbReference type="Proteomes" id="UP001500506">
    <property type="component" value="Unassembled WGS sequence"/>
</dbReference>
<dbReference type="PANTHER" id="PTHR42685">
    <property type="entry name" value="GERANYLGERANYL DIPHOSPHATE REDUCTASE"/>
    <property type="match status" value="1"/>
</dbReference>
<dbReference type="InterPro" id="IPR036188">
    <property type="entry name" value="FAD/NAD-bd_sf"/>
</dbReference>
<evidence type="ECO:0000313" key="3">
    <source>
        <dbReference type="Proteomes" id="UP001500506"/>
    </source>
</evidence>
<protein>
    <submittedName>
        <fullName evidence="2">NAD(P)/FAD-dependent oxidoreductase</fullName>
    </submittedName>
</protein>
<comment type="caution">
    <text evidence="2">The sequence shown here is derived from an EMBL/GenBank/DDBJ whole genome shotgun (WGS) entry which is preliminary data.</text>
</comment>
<dbReference type="InterPro" id="IPR050407">
    <property type="entry name" value="Geranylgeranyl_reductase"/>
</dbReference>
<feature type="domain" description="FAD-binding" evidence="1">
    <location>
        <begin position="3"/>
        <end position="340"/>
    </location>
</feature>
<dbReference type="RefSeq" id="WP_232499765.1">
    <property type="nucleotide sequence ID" value="NZ_BAAANH010000010.1"/>
</dbReference>
<keyword evidence="3" id="KW-1185">Reference proteome</keyword>